<dbReference type="Proteomes" id="UP000013378">
    <property type="component" value="Unassembled WGS sequence"/>
</dbReference>
<feature type="transmembrane region" description="Helical" evidence="7">
    <location>
        <begin position="20"/>
        <end position="39"/>
    </location>
</feature>
<comment type="caution">
    <text evidence="8">The sequence shown here is derived from an EMBL/GenBank/DDBJ whole genome shotgun (WGS) entry which is preliminary data.</text>
</comment>
<evidence type="ECO:0000256" key="2">
    <source>
        <dbReference type="ARBA" id="ARBA00022448"/>
    </source>
</evidence>
<evidence type="ECO:0000313" key="8">
    <source>
        <dbReference type="EMBL" id="EOC99241.1"/>
    </source>
</evidence>
<feature type="transmembrane region" description="Helical" evidence="7">
    <location>
        <begin position="196"/>
        <end position="217"/>
    </location>
</feature>
<evidence type="ECO:0000256" key="4">
    <source>
        <dbReference type="ARBA" id="ARBA00022692"/>
    </source>
</evidence>
<dbReference type="PATRIC" id="fig|1304284.3.peg.2657"/>
<dbReference type="RefSeq" id="WP_006317590.1">
    <property type="nucleotide sequence ID" value="NZ_ARZA01000287.1"/>
</dbReference>
<dbReference type="PANTHER" id="PTHR43549">
    <property type="entry name" value="MULTIDRUG RESISTANCE PROTEIN YPNP-RELATED"/>
    <property type="match status" value="1"/>
</dbReference>
<feature type="transmembrane region" description="Helical" evidence="7">
    <location>
        <begin position="322"/>
        <end position="346"/>
    </location>
</feature>
<dbReference type="Pfam" id="PF01554">
    <property type="entry name" value="MatE"/>
    <property type="match status" value="2"/>
</dbReference>
<name>R1ARB3_9FIRM</name>
<feature type="transmembrane region" description="Helical" evidence="7">
    <location>
        <begin position="100"/>
        <end position="122"/>
    </location>
</feature>
<feature type="transmembrane region" description="Helical" evidence="7">
    <location>
        <begin position="171"/>
        <end position="190"/>
    </location>
</feature>
<dbReference type="eggNOG" id="COG0534">
    <property type="taxonomic scope" value="Bacteria"/>
</dbReference>
<dbReference type="EMBL" id="ARZA01000287">
    <property type="protein sequence ID" value="EOC99241.1"/>
    <property type="molecule type" value="Genomic_DNA"/>
</dbReference>
<feature type="transmembrane region" description="Helical" evidence="7">
    <location>
        <begin position="59"/>
        <end position="80"/>
    </location>
</feature>
<evidence type="ECO:0000256" key="7">
    <source>
        <dbReference type="SAM" id="Phobius"/>
    </source>
</evidence>
<dbReference type="NCBIfam" id="TIGR00797">
    <property type="entry name" value="matE"/>
    <property type="match status" value="1"/>
</dbReference>
<proteinExistence type="predicted"/>
<keyword evidence="3" id="KW-1003">Cell membrane</keyword>
<feature type="transmembrane region" description="Helical" evidence="7">
    <location>
        <begin position="282"/>
        <end position="301"/>
    </location>
</feature>
<dbReference type="PIRSF" id="PIRSF006603">
    <property type="entry name" value="DinF"/>
    <property type="match status" value="1"/>
</dbReference>
<evidence type="ECO:0000256" key="5">
    <source>
        <dbReference type="ARBA" id="ARBA00022989"/>
    </source>
</evidence>
<sequence length="453" mass="49118">MDFSEKRDLILNGKMTKVILTLSGPIMLNNFIQTIYNLADTFWVSQLGSTEVAAIQLVWPVIFFIMALGLGVSIGGTALISQYTGSHNLEEASDIAGQLLSFSFIFSLIFGILGGLSAPYIVKAMGGTGDLFYNATAFLRIIFFGMPTMFIFFSFNAIKQGLGDTVTPMKYGAYSVILNIILDPIFIFVLNLDIQGAAYATVLSRGLFASIAVYRLFTIPNGIKLNLSHLHINKDVLLKIVKVGLPSSIGQSTAALGFIVLNMFILSFGESTLTAFGIGNRINSLILMPAMGIGSALATVVGQNLGADNVDRAKLAVKTSAILSTIFLVIGGAIIFILSGYIIKFFNPTPEVLEQGTYYLKLISAALPLMGFFQIFIGTFQGSGHTISAMIITMGRLWGLRIPLIVIFKNFANLGPNSVWYAMILSNLIICLVGLGIYSTGRWQKKIIKKRSL</sequence>
<protein>
    <submittedName>
        <fullName evidence="8">Multi antimicrobial extrusion protein (Na(+)/drug antiporter)</fullName>
    </submittedName>
</protein>
<comment type="subcellular location">
    <subcellularLocation>
        <location evidence="1">Cell membrane</location>
        <topology evidence="1">Multi-pass membrane protein</topology>
    </subcellularLocation>
</comment>
<keyword evidence="6 7" id="KW-0472">Membrane</keyword>
<dbReference type="OrthoDB" id="9776324at2"/>
<feature type="transmembrane region" description="Helical" evidence="7">
    <location>
        <begin position="137"/>
        <end position="159"/>
    </location>
</feature>
<evidence type="ECO:0000256" key="3">
    <source>
        <dbReference type="ARBA" id="ARBA00022475"/>
    </source>
</evidence>
<accession>R1ARB3</accession>
<feature type="transmembrane region" description="Helical" evidence="7">
    <location>
        <begin position="358"/>
        <end position="377"/>
    </location>
</feature>
<keyword evidence="4 7" id="KW-0812">Transmembrane</keyword>
<keyword evidence="5 7" id="KW-1133">Transmembrane helix</keyword>
<evidence type="ECO:0000256" key="6">
    <source>
        <dbReference type="ARBA" id="ARBA00023136"/>
    </source>
</evidence>
<dbReference type="InterPro" id="IPR048279">
    <property type="entry name" value="MdtK-like"/>
</dbReference>
<dbReference type="InterPro" id="IPR052031">
    <property type="entry name" value="Membrane_Transporter-Flippase"/>
</dbReference>
<dbReference type="GO" id="GO:0005886">
    <property type="term" value="C:plasma membrane"/>
    <property type="evidence" value="ECO:0007669"/>
    <property type="project" value="UniProtKB-SubCell"/>
</dbReference>
<gene>
    <name evidence="8" type="ORF">L21TH_2705</name>
</gene>
<feature type="transmembrane region" description="Helical" evidence="7">
    <location>
        <begin position="420"/>
        <end position="441"/>
    </location>
</feature>
<reference evidence="8 9" key="1">
    <citation type="journal article" date="2015" name="Geomicrobiol. J.">
        <title>Caldisalinibacter kiritimatiensis gen. nov., sp. nov., a moderately thermohalophilic thiosulfate-reducing bacterium from a hypersaline microbial mat.</title>
        <authorList>
            <person name="Ben Hania W."/>
            <person name="Joseph M."/>
            <person name="Fiebig A."/>
            <person name="Bunk B."/>
            <person name="Klenk H.-P."/>
            <person name="Fardeau M.-L."/>
            <person name="Spring S."/>
        </authorList>
    </citation>
    <scope>NUCLEOTIDE SEQUENCE [LARGE SCALE GENOMIC DNA]</scope>
    <source>
        <strain evidence="8 9">L21-TH-D2</strain>
    </source>
</reference>
<dbReference type="GO" id="GO:0042910">
    <property type="term" value="F:xenobiotic transmembrane transporter activity"/>
    <property type="evidence" value="ECO:0007669"/>
    <property type="project" value="InterPro"/>
</dbReference>
<evidence type="ECO:0000256" key="1">
    <source>
        <dbReference type="ARBA" id="ARBA00004651"/>
    </source>
</evidence>
<organism evidence="8 9">
    <name type="scientific">Caldisalinibacter kiritimatiensis</name>
    <dbReference type="NCBI Taxonomy" id="1304284"/>
    <lineage>
        <taxon>Bacteria</taxon>
        <taxon>Bacillati</taxon>
        <taxon>Bacillota</taxon>
        <taxon>Tissierellia</taxon>
        <taxon>Tissierellales</taxon>
        <taxon>Thermohalobacteraceae</taxon>
        <taxon>Caldisalinibacter</taxon>
    </lineage>
</organism>
<keyword evidence="2" id="KW-0813">Transport</keyword>
<dbReference type="AlphaFoldDB" id="R1ARB3"/>
<feature type="transmembrane region" description="Helical" evidence="7">
    <location>
        <begin position="254"/>
        <end position="276"/>
    </location>
</feature>
<dbReference type="GO" id="GO:0015297">
    <property type="term" value="F:antiporter activity"/>
    <property type="evidence" value="ECO:0007669"/>
    <property type="project" value="InterPro"/>
</dbReference>
<dbReference type="PANTHER" id="PTHR43549:SF2">
    <property type="entry name" value="MULTIDRUG RESISTANCE PROTEIN NORM-RELATED"/>
    <property type="match status" value="1"/>
</dbReference>
<keyword evidence="9" id="KW-1185">Reference proteome</keyword>
<evidence type="ECO:0000313" key="9">
    <source>
        <dbReference type="Proteomes" id="UP000013378"/>
    </source>
</evidence>
<dbReference type="InterPro" id="IPR002528">
    <property type="entry name" value="MATE_fam"/>
</dbReference>
<feature type="transmembrane region" description="Helical" evidence="7">
    <location>
        <begin position="389"/>
        <end position="408"/>
    </location>
</feature>
<dbReference type="STRING" id="1304284.L21TH_2705"/>